<evidence type="ECO:0000256" key="8">
    <source>
        <dbReference type="ARBA" id="ARBA00022750"/>
    </source>
</evidence>
<dbReference type="GO" id="GO:0009306">
    <property type="term" value="P:protein secretion"/>
    <property type="evidence" value="ECO:0007669"/>
    <property type="project" value="EnsemblFungi"/>
</dbReference>
<proteinExistence type="inferred from homology"/>
<feature type="domain" description="Ubiquitin-like" evidence="11">
    <location>
        <begin position="1"/>
        <end position="78"/>
    </location>
</feature>
<reference evidence="12" key="2">
    <citation type="submission" date="2014-02" db="EMBL/GenBank/DDBJ databases">
        <title>Complete DNA sequence of /Kuraishia capsulata/ illustrates novel genomic features among budding yeasts (/Saccharomycotina/).</title>
        <authorList>
            <person name="Morales L."/>
            <person name="Noel B."/>
            <person name="Porcel B."/>
            <person name="Marcet-Houben M."/>
            <person name="Hullo M-F."/>
            <person name="Sacerdot C."/>
            <person name="Tekaia F."/>
            <person name="Leh-Louis V."/>
            <person name="Despons L."/>
            <person name="Khanna V."/>
            <person name="Aury J-M."/>
            <person name="Barbe V."/>
            <person name="Couloux A."/>
            <person name="Labadie K."/>
            <person name="Pelletier E."/>
            <person name="Souciet J-L."/>
            <person name="Boekhout T."/>
            <person name="Gabaldon T."/>
            <person name="Wincker P."/>
            <person name="Dujon B."/>
        </authorList>
    </citation>
    <scope>NUCLEOTIDE SEQUENCE</scope>
    <source>
        <strain evidence="12">CBS 1993</strain>
    </source>
</reference>
<keyword evidence="9" id="KW-0378">Hydrolase</keyword>
<comment type="subcellular location">
    <subcellularLocation>
        <location evidence="2">Cytoplasm</location>
    </subcellularLocation>
</comment>
<accession>W6MRI6</accession>
<feature type="domain" description="UBA" evidence="10">
    <location>
        <begin position="375"/>
        <end position="415"/>
    </location>
</feature>
<evidence type="ECO:0000256" key="5">
    <source>
        <dbReference type="ARBA" id="ARBA00021491"/>
    </source>
</evidence>
<dbReference type="Gene3D" id="3.10.20.90">
    <property type="entry name" value="Phosphatidylinositol 3-kinase Catalytic Subunit, Chain A, domain 1"/>
    <property type="match status" value="1"/>
</dbReference>
<organism evidence="12 13">
    <name type="scientific">Kuraishia capsulata CBS 1993</name>
    <dbReference type="NCBI Taxonomy" id="1382522"/>
    <lineage>
        <taxon>Eukaryota</taxon>
        <taxon>Fungi</taxon>
        <taxon>Dikarya</taxon>
        <taxon>Ascomycota</taxon>
        <taxon>Saccharomycotina</taxon>
        <taxon>Pichiomycetes</taxon>
        <taxon>Pichiales</taxon>
        <taxon>Pichiaceae</taxon>
        <taxon>Kuraishia</taxon>
    </lineage>
</organism>
<dbReference type="GO" id="GO:0043130">
    <property type="term" value="F:ubiquitin binding"/>
    <property type="evidence" value="ECO:0007669"/>
    <property type="project" value="EnsemblFungi"/>
</dbReference>
<evidence type="ECO:0000259" key="10">
    <source>
        <dbReference type="PROSITE" id="PS50030"/>
    </source>
</evidence>
<sequence length="415" mass="44958">MNLTITIEGSEQIVNFDSPDGMALLDVKAYLESETGVASKDQILVASGRELADESASLEQQGVVDGDLLVLRKRASGSVGPINPLDHRVQAREMVERIRQQVLGNAEMKRMFLANAPNGAEILQDRERFFEEYQRQYQTNQLPGNSMPQLNGDPNSEENQRKILDMIQQSNIDENLERAYEMTPESFTQVDMLYVDVEVNSHAVKAFVDSGAQQTIISPRLAEKCELSRLVDKRFGGVAVGVGSQPILGRIHSAPIRVGNVYAPCSFTVLDSSVDLLLGLDMLRRHQGVINLKRNVLEFAGGETGFVSPPANDDSRSQKLGGNIVSSGAIDPTPAQVSDVNSQARIARDRAYASIRPPVATPAAVAPSSAPTQSTADPAKVRQLVEMGFPESQAKEALISCANNVDLAAGMLFGP</sequence>
<dbReference type="GO" id="GO:0045740">
    <property type="term" value="P:positive regulation of DNA replication"/>
    <property type="evidence" value="ECO:0007669"/>
    <property type="project" value="EnsemblFungi"/>
</dbReference>
<dbReference type="CDD" id="cd01796">
    <property type="entry name" value="Ubl_Ddi1_like"/>
    <property type="match status" value="1"/>
</dbReference>
<dbReference type="GO" id="GO:0030674">
    <property type="term" value="F:protein-macromolecule adaptor activity"/>
    <property type="evidence" value="ECO:0007669"/>
    <property type="project" value="EnsemblFungi"/>
</dbReference>
<evidence type="ECO:0000256" key="9">
    <source>
        <dbReference type="ARBA" id="ARBA00022801"/>
    </source>
</evidence>
<comment type="function">
    <text evidence="1">Probable aspartic protease. May be involved in the regulation of exocytosis. Acts as a linker between the 19S proteasome and polyubiquitinated proteins via UBA domain interactions with ubiquitin for their subsequent degradation. Required for S-phase checkpoint control.</text>
</comment>
<evidence type="ECO:0000313" key="13">
    <source>
        <dbReference type="Proteomes" id="UP000019384"/>
    </source>
</evidence>
<evidence type="ECO:0000256" key="7">
    <source>
        <dbReference type="ARBA" id="ARBA00022670"/>
    </source>
</evidence>
<dbReference type="GO" id="GO:0005886">
    <property type="term" value="C:plasma membrane"/>
    <property type="evidence" value="ECO:0007669"/>
    <property type="project" value="EnsemblFungi"/>
</dbReference>
<dbReference type="SMART" id="SM00165">
    <property type="entry name" value="UBA"/>
    <property type="match status" value="1"/>
</dbReference>
<dbReference type="AlphaFoldDB" id="W6MRI6"/>
<dbReference type="PANTHER" id="PTHR12917">
    <property type="entry name" value="ASPARTYL PROTEASE DDI-RELATED"/>
    <property type="match status" value="1"/>
</dbReference>
<dbReference type="Proteomes" id="UP000019384">
    <property type="component" value="Unassembled WGS sequence"/>
</dbReference>
<keyword evidence="7" id="KW-0645">Protease</keyword>
<evidence type="ECO:0000259" key="11">
    <source>
        <dbReference type="PROSITE" id="PS50053"/>
    </source>
</evidence>
<keyword evidence="8" id="KW-0064">Aspartyl protease</keyword>
<protein>
    <recommendedName>
        <fullName evidence="5">DNA damage-inducible protein 1</fullName>
    </recommendedName>
</protein>
<dbReference type="GO" id="GO:0000149">
    <property type="term" value="F:SNARE binding"/>
    <property type="evidence" value="ECO:0007669"/>
    <property type="project" value="EnsemblFungi"/>
</dbReference>
<evidence type="ECO:0000256" key="3">
    <source>
        <dbReference type="ARBA" id="ARBA00009136"/>
    </source>
</evidence>
<dbReference type="Pfam" id="PF09668">
    <property type="entry name" value="Asp_protease"/>
    <property type="match status" value="1"/>
</dbReference>
<reference evidence="12" key="1">
    <citation type="submission" date="2013-12" db="EMBL/GenBank/DDBJ databases">
        <authorList>
            <person name="Genoscope - CEA"/>
        </authorList>
    </citation>
    <scope>NUCLEOTIDE SEQUENCE</scope>
    <source>
        <strain evidence="12">CBS 1993</strain>
    </source>
</reference>
<dbReference type="Pfam" id="PF00627">
    <property type="entry name" value="UBA"/>
    <property type="match status" value="1"/>
</dbReference>
<dbReference type="HOGENOM" id="CLU_020435_2_0_1"/>
<evidence type="ECO:0000256" key="6">
    <source>
        <dbReference type="ARBA" id="ARBA00022490"/>
    </source>
</evidence>
<dbReference type="Gene3D" id="1.10.8.10">
    <property type="entry name" value="DNA helicase RuvA subunit, C-terminal domain"/>
    <property type="match status" value="1"/>
</dbReference>
<dbReference type="GO" id="GO:0005737">
    <property type="term" value="C:cytoplasm"/>
    <property type="evidence" value="ECO:0007669"/>
    <property type="project" value="UniProtKB-SubCell"/>
</dbReference>
<comment type="subunit">
    <text evidence="4">Binds ubiquitin and polyubiquitinated proteins.</text>
</comment>
<dbReference type="STRING" id="1382522.W6MRI6"/>
<dbReference type="RefSeq" id="XP_022461353.1">
    <property type="nucleotide sequence ID" value="XM_022600542.1"/>
</dbReference>
<gene>
    <name evidence="12" type="ORF">KUCA_T00005354001</name>
</gene>
<dbReference type="PROSITE" id="PS50030">
    <property type="entry name" value="UBA"/>
    <property type="match status" value="1"/>
</dbReference>
<dbReference type="EMBL" id="HG793130">
    <property type="protein sequence ID" value="CDK29366.1"/>
    <property type="molecule type" value="Genomic_DNA"/>
</dbReference>
<dbReference type="GO" id="GO:1904855">
    <property type="term" value="F:proteasome regulatory particle binding"/>
    <property type="evidence" value="ECO:0007669"/>
    <property type="project" value="EnsemblFungi"/>
</dbReference>
<comment type="similarity">
    <text evidence="3">Belongs to the DDI1 family.</text>
</comment>
<dbReference type="InterPro" id="IPR019103">
    <property type="entry name" value="Peptidase_aspartic_DDI1-type"/>
</dbReference>
<dbReference type="GO" id="GO:0031593">
    <property type="term" value="F:polyubiquitin modification-dependent protein binding"/>
    <property type="evidence" value="ECO:0007669"/>
    <property type="project" value="EnsemblFungi"/>
</dbReference>
<evidence type="ECO:0000256" key="1">
    <source>
        <dbReference type="ARBA" id="ARBA00003231"/>
    </source>
</evidence>
<dbReference type="InterPro" id="IPR009060">
    <property type="entry name" value="UBA-like_sf"/>
</dbReference>
<keyword evidence="6" id="KW-0963">Cytoplasm</keyword>
<dbReference type="Gene3D" id="2.40.70.10">
    <property type="entry name" value="Acid Proteases"/>
    <property type="match status" value="1"/>
</dbReference>
<dbReference type="OrthoDB" id="1047367at2759"/>
<dbReference type="SUPFAM" id="SSF46934">
    <property type="entry name" value="UBA-like"/>
    <property type="match status" value="1"/>
</dbReference>
<dbReference type="CDD" id="cd05479">
    <property type="entry name" value="RP_DDI"/>
    <property type="match status" value="1"/>
</dbReference>
<keyword evidence="13" id="KW-1185">Reference proteome</keyword>
<dbReference type="PROSITE" id="PS50053">
    <property type="entry name" value="UBIQUITIN_2"/>
    <property type="match status" value="1"/>
</dbReference>
<dbReference type="GO" id="GO:0043328">
    <property type="term" value="P:protein transport to vacuole involved in ubiquitin-dependent protein catabolic process via the multivesicular body sorting pathway"/>
    <property type="evidence" value="ECO:0007669"/>
    <property type="project" value="EnsemblFungi"/>
</dbReference>
<evidence type="ECO:0000256" key="4">
    <source>
        <dbReference type="ARBA" id="ARBA00011128"/>
    </source>
</evidence>
<dbReference type="PANTHER" id="PTHR12917:SF1">
    <property type="entry name" value="AT13091P"/>
    <property type="match status" value="1"/>
</dbReference>
<dbReference type="GeneID" id="34522741"/>
<dbReference type="SUPFAM" id="SSF50630">
    <property type="entry name" value="Acid proteases"/>
    <property type="match status" value="1"/>
</dbReference>
<dbReference type="InterPro" id="IPR029071">
    <property type="entry name" value="Ubiquitin-like_domsf"/>
</dbReference>
<dbReference type="InterPro" id="IPR015940">
    <property type="entry name" value="UBA"/>
</dbReference>
<dbReference type="InterPro" id="IPR033882">
    <property type="entry name" value="DDI1_N"/>
</dbReference>
<name>W6MRI6_9ASCO</name>
<dbReference type="GO" id="GO:0004190">
    <property type="term" value="F:aspartic-type endopeptidase activity"/>
    <property type="evidence" value="ECO:0007669"/>
    <property type="project" value="UniProtKB-KW"/>
</dbReference>
<dbReference type="CDD" id="cd14291">
    <property type="entry name" value="UBA1_NUB1_like"/>
    <property type="match status" value="1"/>
</dbReference>
<dbReference type="InterPro" id="IPR021109">
    <property type="entry name" value="Peptidase_aspartic_dom_sf"/>
</dbReference>
<dbReference type="SUPFAM" id="SSF54236">
    <property type="entry name" value="Ubiquitin-like"/>
    <property type="match status" value="1"/>
</dbReference>
<evidence type="ECO:0000256" key="2">
    <source>
        <dbReference type="ARBA" id="ARBA00004496"/>
    </source>
</evidence>
<dbReference type="InterPro" id="IPR000626">
    <property type="entry name" value="Ubiquitin-like_dom"/>
</dbReference>
<evidence type="ECO:0000313" key="12">
    <source>
        <dbReference type="EMBL" id="CDK29366.1"/>
    </source>
</evidence>